<dbReference type="RefSeq" id="WP_246445317.1">
    <property type="nucleotide sequence ID" value="NZ_BAABAI010000009.1"/>
</dbReference>
<evidence type="ECO:0008006" key="4">
    <source>
        <dbReference type="Google" id="ProtNLM"/>
    </source>
</evidence>
<gene>
    <name evidence="2" type="ORF">F4559_004670</name>
</gene>
<dbReference type="EMBL" id="JACHJS010000001">
    <property type="protein sequence ID" value="MBB4967311.1"/>
    <property type="molecule type" value="Genomic_DNA"/>
</dbReference>
<organism evidence="2 3">
    <name type="scientific">Saccharothrix violaceirubra</name>
    <dbReference type="NCBI Taxonomy" id="413306"/>
    <lineage>
        <taxon>Bacteria</taxon>
        <taxon>Bacillati</taxon>
        <taxon>Actinomycetota</taxon>
        <taxon>Actinomycetes</taxon>
        <taxon>Pseudonocardiales</taxon>
        <taxon>Pseudonocardiaceae</taxon>
        <taxon>Saccharothrix</taxon>
    </lineage>
</organism>
<dbReference type="AlphaFoldDB" id="A0A7W7T669"/>
<evidence type="ECO:0000313" key="3">
    <source>
        <dbReference type="Proteomes" id="UP000542674"/>
    </source>
</evidence>
<reference evidence="2 3" key="1">
    <citation type="submission" date="2020-08" db="EMBL/GenBank/DDBJ databases">
        <title>Sequencing the genomes of 1000 actinobacteria strains.</title>
        <authorList>
            <person name="Klenk H.-P."/>
        </authorList>
    </citation>
    <scope>NUCLEOTIDE SEQUENCE [LARGE SCALE GENOMIC DNA]</scope>
    <source>
        <strain evidence="2 3">DSM 45084</strain>
    </source>
</reference>
<keyword evidence="3" id="KW-1185">Reference proteome</keyword>
<protein>
    <recommendedName>
        <fullName evidence="4">Helix-turn-helix protein</fullName>
    </recommendedName>
</protein>
<evidence type="ECO:0000313" key="2">
    <source>
        <dbReference type="EMBL" id="MBB4967311.1"/>
    </source>
</evidence>
<name>A0A7W7T669_9PSEU</name>
<accession>A0A7W7T669</accession>
<proteinExistence type="predicted"/>
<feature type="region of interest" description="Disordered" evidence="1">
    <location>
        <begin position="78"/>
        <end position="100"/>
    </location>
</feature>
<sequence length="100" mass="10757">MRYTVRLRSGDFTKAATLAGLRSDCARSKAMGVHRSTVTRVLAGELRPGAAFIAGALTALHPLDFTDLFEVVEKVRPMTRPKPGSGSHGHVVNLPENSTK</sequence>
<comment type="caution">
    <text evidence="2">The sequence shown here is derived from an EMBL/GenBank/DDBJ whole genome shotgun (WGS) entry which is preliminary data.</text>
</comment>
<evidence type="ECO:0000256" key="1">
    <source>
        <dbReference type="SAM" id="MobiDB-lite"/>
    </source>
</evidence>
<dbReference type="Proteomes" id="UP000542674">
    <property type="component" value="Unassembled WGS sequence"/>
</dbReference>